<name>A0A9D4KM96_DREPO</name>
<reference evidence="1" key="1">
    <citation type="journal article" date="2019" name="bioRxiv">
        <title>The Genome of the Zebra Mussel, Dreissena polymorpha: A Resource for Invasive Species Research.</title>
        <authorList>
            <person name="McCartney M.A."/>
            <person name="Auch B."/>
            <person name="Kono T."/>
            <person name="Mallez S."/>
            <person name="Zhang Y."/>
            <person name="Obille A."/>
            <person name="Becker A."/>
            <person name="Abrahante J.E."/>
            <person name="Garbe J."/>
            <person name="Badalamenti J.P."/>
            <person name="Herman A."/>
            <person name="Mangelson H."/>
            <person name="Liachko I."/>
            <person name="Sullivan S."/>
            <person name="Sone E.D."/>
            <person name="Koren S."/>
            <person name="Silverstein K.A.T."/>
            <person name="Beckman K.B."/>
            <person name="Gohl D.M."/>
        </authorList>
    </citation>
    <scope>NUCLEOTIDE SEQUENCE</scope>
    <source>
        <strain evidence="1">Duluth1</strain>
        <tissue evidence="1">Whole animal</tissue>
    </source>
</reference>
<reference evidence="1" key="2">
    <citation type="submission" date="2020-11" db="EMBL/GenBank/DDBJ databases">
        <authorList>
            <person name="McCartney M.A."/>
            <person name="Auch B."/>
            <person name="Kono T."/>
            <person name="Mallez S."/>
            <person name="Becker A."/>
            <person name="Gohl D.M."/>
            <person name="Silverstein K.A.T."/>
            <person name="Koren S."/>
            <person name="Bechman K.B."/>
            <person name="Herman A."/>
            <person name="Abrahante J.E."/>
            <person name="Garbe J."/>
        </authorList>
    </citation>
    <scope>NUCLEOTIDE SEQUENCE</scope>
    <source>
        <strain evidence="1">Duluth1</strain>
        <tissue evidence="1">Whole animal</tissue>
    </source>
</reference>
<evidence type="ECO:0000313" key="2">
    <source>
        <dbReference type="Proteomes" id="UP000828390"/>
    </source>
</evidence>
<dbReference type="EMBL" id="JAIWYP010000004">
    <property type="protein sequence ID" value="KAH3842241.1"/>
    <property type="molecule type" value="Genomic_DNA"/>
</dbReference>
<keyword evidence="2" id="KW-1185">Reference proteome</keyword>
<evidence type="ECO:0000313" key="1">
    <source>
        <dbReference type="EMBL" id="KAH3842241.1"/>
    </source>
</evidence>
<dbReference type="Proteomes" id="UP000828390">
    <property type="component" value="Unassembled WGS sequence"/>
</dbReference>
<organism evidence="1 2">
    <name type="scientific">Dreissena polymorpha</name>
    <name type="common">Zebra mussel</name>
    <name type="synonym">Mytilus polymorpha</name>
    <dbReference type="NCBI Taxonomy" id="45954"/>
    <lineage>
        <taxon>Eukaryota</taxon>
        <taxon>Metazoa</taxon>
        <taxon>Spiralia</taxon>
        <taxon>Lophotrochozoa</taxon>
        <taxon>Mollusca</taxon>
        <taxon>Bivalvia</taxon>
        <taxon>Autobranchia</taxon>
        <taxon>Heteroconchia</taxon>
        <taxon>Euheterodonta</taxon>
        <taxon>Imparidentia</taxon>
        <taxon>Neoheterodontei</taxon>
        <taxon>Myida</taxon>
        <taxon>Dreissenoidea</taxon>
        <taxon>Dreissenidae</taxon>
        <taxon>Dreissena</taxon>
    </lineage>
</organism>
<gene>
    <name evidence="1" type="ORF">DPMN_115738</name>
</gene>
<dbReference type="AlphaFoldDB" id="A0A9D4KM96"/>
<comment type="caution">
    <text evidence="1">The sequence shown here is derived from an EMBL/GenBank/DDBJ whole genome shotgun (WGS) entry which is preliminary data.</text>
</comment>
<accession>A0A9D4KM96</accession>
<sequence length="203" mass="22691">MKQDLQRLLSIRNGSRTIIAHKLEELPTTIDENDRDSMKMILNNISEVSDSLKAIDEKILSQTEVERIPEETMGTATYTNQLKRKLQKLKKEFISTDRNNKTVDLPGLPSASATTDESPLVLQESAEAPYELSPNSTAYEPYGLQPTSVDVVTGQPQNSATIADFCHIASLASTKFRNRTIREIDDFRHSANLGTPDVLDHTF</sequence>
<protein>
    <submittedName>
        <fullName evidence="1">Uncharacterized protein</fullName>
    </submittedName>
</protein>
<proteinExistence type="predicted"/>